<evidence type="ECO:0000313" key="1">
    <source>
        <dbReference type="EMBL" id="RFA15829.1"/>
    </source>
</evidence>
<dbReference type="RefSeq" id="WP_116410767.1">
    <property type="nucleotide sequence ID" value="NZ_NBXB01000017.1"/>
</dbReference>
<proteinExistence type="predicted"/>
<evidence type="ECO:0000313" key="2">
    <source>
        <dbReference type="Proteomes" id="UP000256541"/>
    </source>
</evidence>
<reference evidence="1 2" key="1">
    <citation type="submission" date="2017-04" db="EMBL/GenBank/DDBJ databases">
        <title>Comparative genome analysis of Subtercola boreus.</title>
        <authorList>
            <person name="Cho Y.-J."/>
            <person name="Cho A."/>
            <person name="Kim O.-S."/>
            <person name="Lee J.-I."/>
        </authorList>
    </citation>
    <scope>NUCLEOTIDE SEQUENCE [LARGE SCALE GENOMIC DNA]</scope>
    <source>
        <strain evidence="1 2">P27479</strain>
    </source>
</reference>
<dbReference type="Proteomes" id="UP000256541">
    <property type="component" value="Unassembled WGS sequence"/>
</dbReference>
<protein>
    <submittedName>
        <fullName evidence="1">Uncharacterized protein</fullName>
    </submittedName>
</protein>
<comment type="caution">
    <text evidence="1">The sequence shown here is derived from an EMBL/GenBank/DDBJ whole genome shotgun (WGS) entry which is preliminary data.</text>
</comment>
<name>A0A3E0W221_9MICO</name>
<organism evidence="1 2">
    <name type="scientific">Subtercola boreus</name>
    <dbReference type="NCBI Taxonomy" id="120213"/>
    <lineage>
        <taxon>Bacteria</taxon>
        <taxon>Bacillati</taxon>
        <taxon>Actinomycetota</taxon>
        <taxon>Actinomycetes</taxon>
        <taxon>Micrococcales</taxon>
        <taxon>Microbacteriaceae</taxon>
        <taxon>Subtercola</taxon>
    </lineage>
</organism>
<sequence length="251" mass="26755">MIARINDLLFDGGSGSDGFYVTEMTGWDSTPDVRRDEAEKPLAAGSFDAVGYFSSRVISISGDCHADSAEKLAYYQRKLSGALADGGAARLVVDYAGLTTSASVRLATKTQFQVELWGYRASYQIQFWAADPRKYGQSYTFTADPATPLVVSAWQYGNYAAYPVLTITGSMPSYSVSSGGKTYQVNKAVTAGHPHQIFMDSGLLIVDGFPVYGVVEQAGIWAVPPGQTVSQTLAPSGGTGVMTVTVADTYI</sequence>
<dbReference type="OrthoDB" id="4948693at2"/>
<dbReference type="EMBL" id="NBXB01000017">
    <property type="protein sequence ID" value="RFA15829.1"/>
    <property type="molecule type" value="Genomic_DNA"/>
</dbReference>
<dbReference type="AlphaFoldDB" id="A0A3E0W221"/>
<accession>A0A3E0W221</accession>
<gene>
    <name evidence="1" type="ORF">B7R22_05325</name>
</gene>